<dbReference type="GO" id="GO:0003676">
    <property type="term" value="F:nucleic acid binding"/>
    <property type="evidence" value="ECO:0007669"/>
    <property type="project" value="InterPro"/>
</dbReference>
<organism evidence="1 2">
    <name type="scientific">Austropuccinia psidii MF-1</name>
    <dbReference type="NCBI Taxonomy" id="1389203"/>
    <lineage>
        <taxon>Eukaryota</taxon>
        <taxon>Fungi</taxon>
        <taxon>Dikarya</taxon>
        <taxon>Basidiomycota</taxon>
        <taxon>Pucciniomycotina</taxon>
        <taxon>Pucciniomycetes</taxon>
        <taxon>Pucciniales</taxon>
        <taxon>Sphaerophragmiaceae</taxon>
        <taxon>Austropuccinia</taxon>
    </lineage>
</organism>
<proteinExistence type="predicted"/>
<dbReference type="Gene3D" id="3.30.420.10">
    <property type="entry name" value="Ribonuclease H-like superfamily/Ribonuclease H"/>
    <property type="match status" value="1"/>
</dbReference>
<reference evidence="1" key="1">
    <citation type="submission" date="2021-03" db="EMBL/GenBank/DDBJ databases">
        <title>Draft genome sequence of rust myrtle Austropuccinia psidii MF-1, a brazilian biotype.</title>
        <authorList>
            <person name="Quecine M.C."/>
            <person name="Pachon D.M.R."/>
            <person name="Bonatelli M.L."/>
            <person name="Correr F.H."/>
            <person name="Franceschini L.M."/>
            <person name="Leite T.F."/>
            <person name="Margarido G.R.A."/>
            <person name="Almeida C.A."/>
            <person name="Ferrarezi J.A."/>
            <person name="Labate C.A."/>
        </authorList>
    </citation>
    <scope>NUCLEOTIDE SEQUENCE</scope>
    <source>
        <strain evidence="1">MF-1</strain>
    </source>
</reference>
<sequence length="228" mass="25508">MTLSVASSKSFYVNAVGKIKLNTPDGTLELDGVLCCKNISGVILSLGHLMREHFSILFINHHSTLSTSYTIFNTYKGNNQWFIPFCLPYINPISIKPLNSTTFSHDINLPSPSDISALRHKWIGHLSIRKLSLMRKSTAARGIPDISFHDIRLCHDCSISKSQHCPVKTPSFQLVTQPGDLIIADLMGPHELSLNHKKYILMIQDSFSHVTVAIPLADKTEVKSYFMN</sequence>
<dbReference type="AlphaFoldDB" id="A0A9Q3JZM4"/>
<comment type="caution">
    <text evidence="1">The sequence shown here is derived from an EMBL/GenBank/DDBJ whole genome shotgun (WGS) entry which is preliminary data.</text>
</comment>
<dbReference type="OrthoDB" id="3344688at2759"/>
<name>A0A9Q3JZM4_9BASI</name>
<dbReference type="InterPro" id="IPR036397">
    <property type="entry name" value="RNaseH_sf"/>
</dbReference>
<evidence type="ECO:0000313" key="2">
    <source>
        <dbReference type="Proteomes" id="UP000765509"/>
    </source>
</evidence>
<evidence type="ECO:0000313" key="1">
    <source>
        <dbReference type="EMBL" id="MBW0572288.1"/>
    </source>
</evidence>
<gene>
    <name evidence="1" type="ORF">O181_112003</name>
</gene>
<dbReference type="EMBL" id="AVOT02089834">
    <property type="protein sequence ID" value="MBW0572288.1"/>
    <property type="molecule type" value="Genomic_DNA"/>
</dbReference>
<accession>A0A9Q3JZM4</accession>
<evidence type="ECO:0008006" key="3">
    <source>
        <dbReference type="Google" id="ProtNLM"/>
    </source>
</evidence>
<keyword evidence="2" id="KW-1185">Reference proteome</keyword>
<protein>
    <recommendedName>
        <fullName evidence="3">GAG-pre-integrase domain-containing protein</fullName>
    </recommendedName>
</protein>
<dbReference type="Proteomes" id="UP000765509">
    <property type="component" value="Unassembled WGS sequence"/>
</dbReference>